<feature type="transmembrane region" description="Helical" evidence="2">
    <location>
        <begin position="7"/>
        <end position="25"/>
    </location>
</feature>
<proteinExistence type="predicted"/>
<keyword evidence="2" id="KW-0472">Membrane</keyword>
<reference evidence="4 5" key="1">
    <citation type="submission" date="2016-10" db="EMBL/GenBank/DDBJ databases">
        <authorList>
            <person name="de Groot N.N."/>
        </authorList>
    </citation>
    <scope>NUCLEOTIDE SEQUENCE [LARGE SCALE GENOMIC DNA]</scope>
    <source>
        <strain evidence="4 5">CGMCC 1.10959</strain>
    </source>
</reference>
<evidence type="ECO:0000256" key="2">
    <source>
        <dbReference type="SAM" id="Phobius"/>
    </source>
</evidence>
<dbReference type="PANTHER" id="PTHR30441:SF4">
    <property type="entry name" value="PROTEIN ASMA"/>
    <property type="match status" value="1"/>
</dbReference>
<dbReference type="AlphaFoldDB" id="A0A1I7EA79"/>
<feature type="coiled-coil region" evidence="1">
    <location>
        <begin position="593"/>
        <end position="620"/>
    </location>
</feature>
<dbReference type="eggNOG" id="COG2982">
    <property type="taxonomic scope" value="Bacteria"/>
</dbReference>
<sequence length="652" mass="67718">MRWLVRILGVVIVAVIVAVVGLLMLPGERIARIAADQVQARTGRALDIGGEVSVTLWPVLGVTTGPVRLANAEWAGDQPMLVAQGLSIAVGAPELLRGEIRVIGITADQPVLRLQSRADGRGNWEFGAGAPDTGASSAAGQSAAAASAPVTLERLELSDATVSYADDGTELARLDKADLTLRWPDRDGPAEIDAVLRPAGAPVTLTARLPQPGALMEGAVAPLTLRAEMAGGTVAFDGQAAISGAAAGRLVVETTDSAAMLAVLGQTGASVPQGMGRVAALSADLTYTNDGRVSLRDLAVQLDANRLTGAVDVVLREVPQVTAQLQAGVLDLRGPAASTTGGGGGAAAPGTANEGWSREAIDASALGVLDADISLTVQGMQLPDLTLGATQARLRLDRSRAVLDLARVAVFDGTVSGQLVANNRNGLSVGGKLAADGIDIQQMQRDLMGLERIQGRAVADLEFLGVGNSVDAIMRSLSGKGGLRMGRGVILGFDLDRLMQNGQGGGGTTVFDSLSASYTLQNGDLINRDLLVSLKNFRADGDGRIGLGGRDIDYLFTPVALRANSGQGLALPIRIKGPWGAPRIIPDFEAAAKARADVELRALEDRAKAQLQQKLEQELDVKVQDGQDPEEVLKDRLEDEAKKGLLKLLGRD</sequence>
<feature type="domain" description="AsmA" evidence="3">
    <location>
        <begin position="352"/>
        <end position="529"/>
    </location>
</feature>
<dbReference type="GO" id="GO:0090313">
    <property type="term" value="P:regulation of protein targeting to membrane"/>
    <property type="evidence" value="ECO:0007669"/>
    <property type="project" value="TreeGrafter"/>
</dbReference>
<dbReference type="Proteomes" id="UP000182466">
    <property type="component" value="Unassembled WGS sequence"/>
</dbReference>
<evidence type="ECO:0000259" key="3">
    <source>
        <dbReference type="Pfam" id="PF05170"/>
    </source>
</evidence>
<dbReference type="InterPro" id="IPR052894">
    <property type="entry name" value="AsmA-related"/>
</dbReference>
<evidence type="ECO:0000313" key="5">
    <source>
        <dbReference type="Proteomes" id="UP000182466"/>
    </source>
</evidence>
<dbReference type="Pfam" id="PF05170">
    <property type="entry name" value="AsmA"/>
    <property type="match status" value="2"/>
</dbReference>
<dbReference type="GO" id="GO:0005886">
    <property type="term" value="C:plasma membrane"/>
    <property type="evidence" value="ECO:0007669"/>
    <property type="project" value="TreeGrafter"/>
</dbReference>
<accession>A0A1I7EA79</accession>
<protein>
    <submittedName>
        <fullName evidence="4">AsmA protein</fullName>
    </submittedName>
</protein>
<dbReference type="STRING" id="999627.SAMN05216236_15323"/>
<dbReference type="EMBL" id="FPAW01000053">
    <property type="protein sequence ID" value="SFU20775.1"/>
    <property type="molecule type" value="Genomic_DNA"/>
</dbReference>
<dbReference type="OrthoDB" id="5439561at2"/>
<dbReference type="PANTHER" id="PTHR30441">
    <property type="entry name" value="DUF748 DOMAIN-CONTAINING PROTEIN"/>
    <property type="match status" value="1"/>
</dbReference>
<evidence type="ECO:0000313" key="4">
    <source>
        <dbReference type="EMBL" id="SFU20775.1"/>
    </source>
</evidence>
<keyword evidence="1" id="KW-0175">Coiled coil</keyword>
<evidence type="ECO:0000256" key="1">
    <source>
        <dbReference type="SAM" id="Coils"/>
    </source>
</evidence>
<name>A0A1I7EA79_9RHOB</name>
<dbReference type="RefSeq" id="WP_027262015.1">
    <property type="nucleotide sequence ID" value="NZ_FPAW01000053.1"/>
</dbReference>
<keyword evidence="2" id="KW-0812">Transmembrane</keyword>
<organism evidence="4 5">
    <name type="scientific">Sedimentitalea nanhaiensis</name>
    <dbReference type="NCBI Taxonomy" id="999627"/>
    <lineage>
        <taxon>Bacteria</taxon>
        <taxon>Pseudomonadati</taxon>
        <taxon>Pseudomonadota</taxon>
        <taxon>Alphaproteobacteria</taxon>
        <taxon>Rhodobacterales</taxon>
        <taxon>Paracoccaceae</taxon>
        <taxon>Sedimentitalea</taxon>
    </lineage>
</organism>
<gene>
    <name evidence="4" type="ORF">SAMN05216236_15323</name>
</gene>
<keyword evidence="5" id="KW-1185">Reference proteome</keyword>
<dbReference type="InterPro" id="IPR007844">
    <property type="entry name" value="AsmA"/>
</dbReference>
<keyword evidence="2" id="KW-1133">Transmembrane helix</keyword>
<feature type="domain" description="AsmA" evidence="3">
    <location>
        <begin position="5"/>
        <end position="240"/>
    </location>
</feature>